<dbReference type="InterPro" id="IPR003593">
    <property type="entry name" value="AAA+_ATPase"/>
</dbReference>
<evidence type="ECO:0000256" key="1">
    <source>
        <dbReference type="ARBA" id="ARBA00022448"/>
    </source>
</evidence>
<keyword evidence="2" id="KW-0547">Nucleotide-binding</keyword>
<dbReference type="PROSITE" id="PS50893">
    <property type="entry name" value="ABC_TRANSPORTER_2"/>
    <property type="match status" value="1"/>
</dbReference>
<reference evidence="5 6" key="1">
    <citation type="submission" date="2018-11" db="EMBL/GenBank/DDBJ databases">
        <title>Genome sequence of strain 7197.</title>
        <authorList>
            <person name="Gao J."/>
            <person name="Sun J."/>
        </authorList>
    </citation>
    <scope>NUCLEOTIDE SEQUENCE [LARGE SCALE GENOMIC DNA]</scope>
    <source>
        <strain evidence="5 6">7197</strain>
    </source>
</reference>
<evidence type="ECO:0000256" key="2">
    <source>
        <dbReference type="ARBA" id="ARBA00022741"/>
    </source>
</evidence>
<dbReference type="InterPro" id="IPR027417">
    <property type="entry name" value="P-loop_NTPase"/>
</dbReference>
<dbReference type="Pfam" id="PF00005">
    <property type="entry name" value="ABC_tran"/>
    <property type="match status" value="1"/>
</dbReference>
<dbReference type="InterPro" id="IPR003439">
    <property type="entry name" value="ABC_transporter-like_ATP-bd"/>
</dbReference>
<dbReference type="GO" id="GO:0016887">
    <property type="term" value="F:ATP hydrolysis activity"/>
    <property type="evidence" value="ECO:0007669"/>
    <property type="project" value="InterPro"/>
</dbReference>
<dbReference type="AlphaFoldDB" id="A0A3N9P943"/>
<evidence type="ECO:0000313" key="5">
    <source>
        <dbReference type="EMBL" id="RQW12165.1"/>
    </source>
</evidence>
<gene>
    <name evidence="5" type="ORF">EH198_07340</name>
</gene>
<dbReference type="CDD" id="cd03230">
    <property type="entry name" value="ABC_DR_subfamily_A"/>
    <property type="match status" value="1"/>
</dbReference>
<accession>A0A3N9P943</accession>
<protein>
    <submittedName>
        <fullName evidence="5">ABC transporter ATP-binding protein</fullName>
    </submittedName>
</protein>
<dbReference type="Proteomes" id="UP000282529">
    <property type="component" value="Unassembled WGS sequence"/>
</dbReference>
<dbReference type="OrthoDB" id="9804819at2"/>
<dbReference type="PANTHER" id="PTHR42939:SF1">
    <property type="entry name" value="ABC TRANSPORTER ATP-BINDING PROTEIN ALBC-RELATED"/>
    <property type="match status" value="1"/>
</dbReference>
<dbReference type="GO" id="GO:0005524">
    <property type="term" value="F:ATP binding"/>
    <property type="evidence" value="ECO:0007669"/>
    <property type="project" value="UniProtKB-KW"/>
</dbReference>
<sequence>MAIVLESKKLVKTYGNLHAIRNVDLLFKDNIIYGLLGPNGAGKTTLMDMLSGGLFPSDGTIKVQEEVLKKGDTPKGMCYVREKNIHFPRLKVSEILRVASPFYENWDWAFTKELLQLFDVNPNKKISQLSRGAQSLVGNIIGLASRAPITLFDEPVLGLDVIMREQFYNVLLRDYADHPRTIILSTHLLDEISKIVEEIYILHTGSILLNESMEVIRSKAHIVSGKPAALKDFLSNKNILNIENYGNIEVASVFDEISDTEKRDSQKLDISIAGMSLQKLFTDLVEGVRKHD</sequence>
<comment type="caution">
    <text evidence="5">The sequence shown here is derived from an EMBL/GenBank/DDBJ whole genome shotgun (WGS) entry which is preliminary data.</text>
</comment>
<dbReference type="EMBL" id="RQPI01000003">
    <property type="protein sequence ID" value="RQW12165.1"/>
    <property type="molecule type" value="Genomic_DNA"/>
</dbReference>
<proteinExistence type="predicted"/>
<dbReference type="SMART" id="SM00382">
    <property type="entry name" value="AAA"/>
    <property type="match status" value="1"/>
</dbReference>
<feature type="domain" description="ABC transporter" evidence="4">
    <location>
        <begin position="5"/>
        <end position="229"/>
    </location>
</feature>
<dbReference type="Gene3D" id="3.40.50.300">
    <property type="entry name" value="P-loop containing nucleotide triphosphate hydrolases"/>
    <property type="match status" value="1"/>
</dbReference>
<keyword evidence="6" id="KW-1185">Reference proteome</keyword>
<keyword evidence="1" id="KW-0813">Transport</keyword>
<dbReference type="PANTHER" id="PTHR42939">
    <property type="entry name" value="ABC TRANSPORTER ATP-BINDING PROTEIN ALBC-RELATED"/>
    <property type="match status" value="1"/>
</dbReference>
<evidence type="ECO:0000313" key="6">
    <source>
        <dbReference type="Proteomes" id="UP000282529"/>
    </source>
</evidence>
<keyword evidence="3 5" id="KW-0067">ATP-binding</keyword>
<name>A0A3N9P943_9BACL</name>
<dbReference type="InterPro" id="IPR051782">
    <property type="entry name" value="ABC_Transporter_VariousFunc"/>
</dbReference>
<dbReference type="RefSeq" id="WP_124694901.1">
    <property type="nucleotide sequence ID" value="NZ_JBHUFE010000030.1"/>
</dbReference>
<organism evidence="5 6">
    <name type="scientific">Paenibacillus rhizophilus</name>
    <dbReference type="NCBI Taxonomy" id="1850366"/>
    <lineage>
        <taxon>Bacteria</taxon>
        <taxon>Bacillati</taxon>
        <taxon>Bacillota</taxon>
        <taxon>Bacilli</taxon>
        <taxon>Bacillales</taxon>
        <taxon>Paenibacillaceae</taxon>
        <taxon>Paenibacillus</taxon>
    </lineage>
</organism>
<dbReference type="SUPFAM" id="SSF52540">
    <property type="entry name" value="P-loop containing nucleoside triphosphate hydrolases"/>
    <property type="match status" value="1"/>
</dbReference>
<evidence type="ECO:0000259" key="4">
    <source>
        <dbReference type="PROSITE" id="PS50893"/>
    </source>
</evidence>
<evidence type="ECO:0000256" key="3">
    <source>
        <dbReference type="ARBA" id="ARBA00022840"/>
    </source>
</evidence>